<protein>
    <submittedName>
        <fullName evidence="5">Ribonuclease</fullName>
    </submittedName>
</protein>
<dbReference type="AlphaFoldDB" id="A0A2A7NN78"/>
<dbReference type="InterPro" id="IPR016191">
    <property type="entry name" value="Ribonuclease/ribotoxin"/>
</dbReference>
<reference evidence="5 6" key="1">
    <citation type="submission" date="2017-10" db="EMBL/GenBank/DDBJ databases">
        <title>The new phylogeny of genus Mycobacterium.</title>
        <authorList>
            <person name="Tortoli E."/>
            <person name="Trovato A."/>
            <person name="Cirillo D.M."/>
        </authorList>
    </citation>
    <scope>NUCLEOTIDE SEQUENCE [LARGE SCALE GENOMIC DNA]</scope>
    <source>
        <strain evidence="5 6">IP141170001</strain>
    </source>
</reference>
<evidence type="ECO:0000313" key="5">
    <source>
        <dbReference type="EMBL" id="PEG51298.1"/>
    </source>
</evidence>
<name>A0A2A7NN78_9MYCO</name>
<dbReference type="SUPFAM" id="SSF53933">
    <property type="entry name" value="Microbial ribonucleases"/>
    <property type="match status" value="1"/>
</dbReference>
<evidence type="ECO:0000256" key="4">
    <source>
        <dbReference type="SAM" id="SignalP"/>
    </source>
</evidence>
<feature type="chain" id="PRO_5038355891" evidence="4">
    <location>
        <begin position="21"/>
        <end position="123"/>
    </location>
</feature>
<keyword evidence="4" id="KW-0732">Signal</keyword>
<comment type="caution">
    <text evidence="5">The sequence shown here is derived from an EMBL/GenBank/DDBJ whole genome shotgun (WGS) entry which is preliminary data.</text>
</comment>
<keyword evidence="1" id="KW-0540">Nuclease</keyword>
<dbReference type="GO" id="GO:0004521">
    <property type="term" value="F:RNA endonuclease activity"/>
    <property type="evidence" value="ECO:0007669"/>
    <property type="project" value="InterPro"/>
</dbReference>
<keyword evidence="6" id="KW-1185">Reference proteome</keyword>
<feature type="signal peptide" evidence="4">
    <location>
        <begin position="1"/>
        <end position="20"/>
    </location>
</feature>
<proteinExistence type="predicted"/>
<organism evidence="5 6">
    <name type="scientific">Mycolicibacterium diernhoferi</name>
    <dbReference type="NCBI Taxonomy" id="1801"/>
    <lineage>
        <taxon>Bacteria</taxon>
        <taxon>Bacillati</taxon>
        <taxon>Actinomycetota</taxon>
        <taxon>Actinomycetes</taxon>
        <taxon>Mycobacteriales</taxon>
        <taxon>Mycobacteriaceae</taxon>
        <taxon>Mycolicibacterium</taxon>
    </lineage>
</organism>
<evidence type="ECO:0000256" key="3">
    <source>
        <dbReference type="SAM" id="MobiDB-lite"/>
    </source>
</evidence>
<dbReference type="GO" id="GO:0016787">
    <property type="term" value="F:hydrolase activity"/>
    <property type="evidence" value="ECO:0007669"/>
    <property type="project" value="UniProtKB-KW"/>
</dbReference>
<evidence type="ECO:0000313" key="6">
    <source>
        <dbReference type="Proteomes" id="UP000220340"/>
    </source>
</evidence>
<dbReference type="Pfam" id="PF00545">
    <property type="entry name" value="Ribonuclease"/>
    <property type="match status" value="1"/>
</dbReference>
<dbReference type="Gene3D" id="3.10.450.30">
    <property type="entry name" value="Microbial ribonucleases"/>
    <property type="match status" value="1"/>
</dbReference>
<feature type="region of interest" description="Disordered" evidence="3">
    <location>
        <begin position="51"/>
        <end position="95"/>
    </location>
</feature>
<feature type="compositionally biased region" description="Basic and acidic residues" evidence="3">
    <location>
        <begin position="71"/>
        <end position="82"/>
    </location>
</feature>
<evidence type="ECO:0000256" key="1">
    <source>
        <dbReference type="ARBA" id="ARBA00022722"/>
    </source>
</evidence>
<gene>
    <name evidence="5" type="ORF">CRI78_27260</name>
</gene>
<keyword evidence="2" id="KW-0378">Hydrolase</keyword>
<dbReference type="Proteomes" id="UP000220340">
    <property type="component" value="Unassembled WGS sequence"/>
</dbReference>
<dbReference type="EMBL" id="PDCR01000057">
    <property type="protein sequence ID" value="PEG51298.1"/>
    <property type="molecule type" value="Genomic_DNA"/>
</dbReference>
<dbReference type="PROSITE" id="PS51257">
    <property type="entry name" value="PROKAR_LIPOPROTEIN"/>
    <property type="match status" value="1"/>
</dbReference>
<evidence type="ECO:0000256" key="2">
    <source>
        <dbReference type="ARBA" id="ARBA00022801"/>
    </source>
</evidence>
<dbReference type="OrthoDB" id="5326845at2"/>
<accession>A0A2A7NN78</accession>
<sequence>MRIVAAIVWVSGLLICGLTACTPAATPDRDGTCSLGALPPEAAATVELIEAGGPFPHPRSDGTRFGNYEGRLPERDRDHYREYTVPTPGLGHRGTRRIVTGGDPPDFYYTDDHYESFCLIGDA</sequence>
<dbReference type="InterPro" id="IPR000026">
    <property type="entry name" value="N1-like"/>
</dbReference>
<dbReference type="RefSeq" id="WP_079244374.1">
    <property type="nucleotide sequence ID" value="NZ_BAAATC010000009.1"/>
</dbReference>
<dbReference type="GO" id="GO:0003723">
    <property type="term" value="F:RNA binding"/>
    <property type="evidence" value="ECO:0007669"/>
    <property type="project" value="InterPro"/>
</dbReference>